<name>A0A9P3ESL7_9EURO</name>
<evidence type="ECO:0000256" key="3">
    <source>
        <dbReference type="ARBA" id="ARBA00022553"/>
    </source>
</evidence>
<keyword evidence="17" id="KW-1185">Reference proteome</keyword>
<evidence type="ECO:0000256" key="7">
    <source>
        <dbReference type="ARBA" id="ARBA00022843"/>
    </source>
</evidence>
<evidence type="ECO:0000256" key="11">
    <source>
        <dbReference type="ARBA" id="ARBA00068630"/>
    </source>
</evidence>
<feature type="domain" description="HIT-type" evidence="15">
    <location>
        <begin position="14"/>
        <end position="48"/>
    </location>
</feature>
<dbReference type="CDD" id="cd23023">
    <property type="entry name" value="zf-HIT_BCD1"/>
    <property type="match status" value="1"/>
</dbReference>
<dbReference type="GO" id="GO:0000492">
    <property type="term" value="P:box C/D snoRNP assembly"/>
    <property type="evidence" value="ECO:0007669"/>
    <property type="project" value="TreeGrafter"/>
</dbReference>
<evidence type="ECO:0000256" key="10">
    <source>
        <dbReference type="ARBA" id="ARBA00061949"/>
    </source>
</evidence>
<evidence type="ECO:0000256" key="12">
    <source>
        <dbReference type="ARBA" id="ARBA00077531"/>
    </source>
</evidence>
<evidence type="ECO:0000256" key="4">
    <source>
        <dbReference type="ARBA" id="ARBA00022723"/>
    </source>
</evidence>
<dbReference type="GO" id="GO:0070761">
    <property type="term" value="C:pre-snoRNP complex"/>
    <property type="evidence" value="ECO:0007669"/>
    <property type="project" value="TreeGrafter"/>
</dbReference>
<organism evidence="16 17">
    <name type="scientific">Aspergillus pseudoviridinutans</name>
    <dbReference type="NCBI Taxonomy" id="1517512"/>
    <lineage>
        <taxon>Eukaryota</taxon>
        <taxon>Fungi</taxon>
        <taxon>Dikarya</taxon>
        <taxon>Ascomycota</taxon>
        <taxon>Pezizomycotina</taxon>
        <taxon>Eurotiomycetes</taxon>
        <taxon>Eurotiomycetidae</taxon>
        <taxon>Eurotiales</taxon>
        <taxon>Aspergillaceae</taxon>
        <taxon>Aspergillus</taxon>
        <taxon>Aspergillus subgen. Fumigati</taxon>
    </lineage>
</organism>
<dbReference type="GO" id="GO:0000463">
    <property type="term" value="P:maturation of LSU-rRNA from tricistronic rRNA transcript (SSU-rRNA, 5.8S rRNA, LSU-rRNA)"/>
    <property type="evidence" value="ECO:0007669"/>
    <property type="project" value="TreeGrafter"/>
</dbReference>
<dbReference type="RefSeq" id="XP_043157081.1">
    <property type="nucleotide sequence ID" value="XM_043301146.1"/>
</dbReference>
<evidence type="ECO:0000256" key="9">
    <source>
        <dbReference type="ARBA" id="ARBA00049654"/>
    </source>
</evidence>
<feature type="compositionally biased region" description="Polar residues" evidence="14">
    <location>
        <begin position="241"/>
        <end position="254"/>
    </location>
</feature>
<dbReference type="PANTHER" id="PTHR13483">
    <property type="entry name" value="BOX C_D SNORNA PROTEIN 1-RELATED"/>
    <property type="match status" value="1"/>
</dbReference>
<evidence type="ECO:0000259" key="15">
    <source>
        <dbReference type="PROSITE" id="PS51083"/>
    </source>
</evidence>
<comment type="caution">
    <text evidence="16">The sequence shown here is derived from an EMBL/GenBank/DDBJ whole genome shotgun (WGS) entry which is preliminary data.</text>
</comment>
<dbReference type="Pfam" id="PF04438">
    <property type="entry name" value="zf-HIT"/>
    <property type="match status" value="1"/>
</dbReference>
<feature type="compositionally biased region" description="Polar residues" evidence="14">
    <location>
        <begin position="264"/>
        <end position="278"/>
    </location>
</feature>
<dbReference type="GeneID" id="67003833"/>
<keyword evidence="1" id="KW-1017">Isopeptide bond</keyword>
<dbReference type="PROSITE" id="PS51083">
    <property type="entry name" value="ZF_HIT"/>
    <property type="match status" value="1"/>
</dbReference>
<dbReference type="Gene3D" id="3.30.60.190">
    <property type="match status" value="1"/>
</dbReference>
<keyword evidence="5 13" id="KW-0863">Zinc-finger</keyword>
<dbReference type="InterPro" id="IPR051639">
    <property type="entry name" value="BCD1"/>
</dbReference>
<dbReference type="FunFam" id="3.30.60.190:FF:000001">
    <property type="entry name" value="box C/D snoRNA protein 1"/>
    <property type="match status" value="1"/>
</dbReference>
<dbReference type="OrthoDB" id="272357at2759"/>
<comment type="function">
    <text evidence="8">Required for box C/D snoRNAs accumulation involved in snoRNA processing, snoRNA transport to the nucleolus and ribosome biogenesis.</text>
</comment>
<feature type="compositionally biased region" description="Basic and acidic residues" evidence="14">
    <location>
        <begin position="213"/>
        <end position="239"/>
    </location>
</feature>
<evidence type="ECO:0000256" key="2">
    <source>
        <dbReference type="ARBA" id="ARBA00022517"/>
    </source>
</evidence>
<dbReference type="AlphaFoldDB" id="A0A9P3ESL7"/>
<keyword evidence="3" id="KW-0597">Phosphoprotein</keyword>
<dbReference type="GO" id="GO:0005634">
    <property type="term" value="C:nucleus"/>
    <property type="evidence" value="ECO:0007669"/>
    <property type="project" value="TreeGrafter"/>
</dbReference>
<dbReference type="Pfam" id="PF25790">
    <property type="entry name" value="BCD1"/>
    <property type="match status" value="1"/>
</dbReference>
<evidence type="ECO:0000256" key="5">
    <source>
        <dbReference type="ARBA" id="ARBA00022771"/>
    </source>
</evidence>
<keyword evidence="4" id="KW-0479">Metal-binding</keyword>
<keyword evidence="6" id="KW-0862">Zinc</keyword>
<keyword evidence="7" id="KW-0832">Ubl conjugation</keyword>
<dbReference type="InterPro" id="IPR057721">
    <property type="entry name" value="BCD1_alpha/beta"/>
</dbReference>
<evidence type="ECO:0000256" key="13">
    <source>
        <dbReference type="PROSITE-ProRule" id="PRU00453"/>
    </source>
</evidence>
<dbReference type="GO" id="GO:0048254">
    <property type="term" value="P:snoRNA localization"/>
    <property type="evidence" value="ECO:0007669"/>
    <property type="project" value="TreeGrafter"/>
</dbReference>
<gene>
    <name evidence="16" type="ORF">Asppvi_005221</name>
</gene>
<dbReference type="InterPro" id="IPR007529">
    <property type="entry name" value="Znf_HIT"/>
</dbReference>
<comment type="subunit">
    <text evidence="10">Interacts with FBL, SNU13, NOP58, NUFIP1, RUVBL1, RUVBL2 and TAF9. Interacts (via HIT-type zinc finger) with the RUVBL1/RUVBL2 complex in the presence of ADP.</text>
</comment>
<dbReference type="PANTHER" id="PTHR13483:SF11">
    <property type="entry name" value="ZINC FINGER HIT DOMAIN-CONTAINING PROTEIN 3"/>
    <property type="match status" value="1"/>
</dbReference>
<evidence type="ECO:0000256" key="8">
    <source>
        <dbReference type="ARBA" id="ARBA00049598"/>
    </source>
</evidence>
<dbReference type="EMBL" id="BHVY01000003">
    <property type="protein sequence ID" value="GIJ86334.1"/>
    <property type="molecule type" value="Genomic_DNA"/>
</dbReference>
<keyword evidence="2" id="KW-0690">Ribosome biogenesis</keyword>
<comment type="similarity">
    <text evidence="9">Belongs to the BCD1 family.</text>
</comment>
<dbReference type="Proteomes" id="UP001043456">
    <property type="component" value="Unassembled WGS sequence"/>
</dbReference>
<evidence type="ECO:0000256" key="14">
    <source>
        <dbReference type="SAM" id="MobiDB-lite"/>
    </source>
</evidence>
<reference evidence="16 17" key="1">
    <citation type="submission" date="2018-10" db="EMBL/GenBank/DDBJ databases">
        <title>Pan-genome distribution and transcriptional activeness of fungal secondary metabolism genes in Aspergillus section Fumigati.</title>
        <authorList>
            <person name="Takahashi H."/>
            <person name="Umemura M."/>
            <person name="Ninomiya A."/>
            <person name="Kusuya Y."/>
            <person name="Urayama S."/>
            <person name="Shimizu M."/>
            <person name="Watanabe A."/>
            <person name="Kamei K."/>
            <person name="Yaguchi T."/>
            <person name="Hagiwara D."/>
        </authorList>
    </citation>
    <scope>NUCLEOTIDE SEQUENCE [LARGE SCALE GENOMIC DNA]</scope>
    <source>
        <strain evidence="16 17">IFM 55266</strain>
    </source>
</reference>
<accession>A0A9P3ESL7</accession>
<dbReference type="GO" id="GO:0008270">
    <property type="term" value="F:zinc ion binding"/>
    <property type="evidence" value="ECO:0007669"/>
    <property type="project" value="UniProtKB-UniRule"/>
</dbReference>
<protein>
    <recommendedName>
        <fullName evidence="11">Box C/D snoRNA protein 1</fullName>
    </recommendedName>
    <alternativeName>
        <fullName evidence="12">Zinc finger HIT domain-containing protein 6</fullName>
    </alternativeName>
</protein>
<evidence type="ECO:0000313" key="16">
    <source>
        <dbReference type="EMBL" id="GIJ86334.1"/>
    </source>
</evidence>
<proteinExistence type="inferred from homology"/>
<feature type="region of interest" description="Disordered" evidence="14">
    <location>
        <begin position="213"/>
        <end position="285"/>
    </location>
</feature>
<evidence type="ECO:0000256" key="1">
    <source>
        <dbReference type="ARBA" id="ARBA00022499"/>
    </source>
</evidence>
<sequence length="412" mass="45787">MSNADGDTLLSDLCTICHINPPKYRCPRCSTRTCSLPCSRRHKLWSQCSGVRDPAAYLKRSELATESAFDRDFNFITKIERSLERAEREAEDRGIPLNGTTTADPAVLGLEHELGQDGGDAEAGRKRKRPEQGGFVKGEAAFLRGAQNAGVRVIKAPRGMSRNKANASKWNPRHKCLSWTVEWITAEDKKVTRNCLESCTLADAYDRIYPQPKERAEESVQKAKKDEQTLESTGDREQESEPASTERPTQSETVESLPAAPTGQPATESTQDQPSGSPESKPEIIPHRGVSFYLHRPRTATKQPVLIPLSPTVTFTSALRDRAVLEFPTIYALPQPPEALRAEKENPRFLLEEDYLRTQGPETDLSEAMLQEAPEDQVHSGSLDIGDIDEKKVLEVLKQDLWEPIAADAATQ</sequence>
<evidence type="ECO:0000256" key="6">
    <source>
        <dbReference type="ARBA" id="ARBA00022833"/>
    </source>
</evidence>
<feature type="region of interest" description="Disordered" evidence="14">
    <location>
        <begin position="114"/>
        <end position="138"/>
    </location>
</feature>
<dbReference type="SUPFAM" id="SSF144232">
    <property type="entry name" value="HIT/MYND zinc finger-like"/>
    <property type="match status" value="1"/>
</dbReference>
<evidence type="ECO:0000313" key="17">
    <source>
        <dbReference type="Proteomes" id="UP001043456"/>
    </source>
</evidence>